<name>A0A1G7EP83_9BACL</name>
<proteinExistence type="predicted"/>
<keyword evidence="4" id="KW-1185">Reference proteome</keyword>
<dbReference type="Pfam" id="PF00583">
    <property type="entry name" value="Acetyltransf_1"/>
    <property type="match status" value="1"/>
</dbReference>
<evidence type="ECO:0000259" key="2">
    <source>
        <dbReference type="PROSITE" id="PS51186"/>
    </source>
</evidence>
<organism evidence="3 4">
    <name type="scientific">Fontibacillus panacisegetis</name>
    <dbReference type="NCBI Taxonomy" id="670482"/>
    <lineage>
        <taxon>Bacteria</taxon>
        <taxon>Bacillati</taxon>
        <taxon>Bacillota</taxon>
        <taxon>Bacilli</taxon>
        <taxon>Bacillales</taxon>
        <taxon>Paenibacillaceae</taxon>
        <taxon>Fontibacillus</taxon>
    </lineage>
</organism>
<dbReference type="AlphaFoldDB" id="A0A1G7EP83"/>
<dbReference type="SUPFAM" id="SSF55729">
    <property type="entry name" value="Acyl-CoA N-acyltransferases (Nat)"/>
    <property type="match status" value="1"/>
</dbReference>
<dbReference type="Gene3D" id="3.40.630.30">
    <property type="match status" value="1"/>
</dbReference>
<dbReference type="PANTHER" id="PTHR13947:SF37">
    <property type="entry name" value="LD18367P"/>
    <property type="match status" value="1"/>
</dbReference>
<dbReference type="PANTHER" id="PTHR13947">
    <property type="entry name" value="GNAT FAMILY N-ACETYLTRANSFERASE"/>
    <property type="match status" value="1"/>
</dbReference>
<keyword evidence="3" id="KW-0689">Ribosomal protein</keyword>
<dbReference type="CDD" id="cd04301">
    <property type="entry name" value="NAT_SF"/>
    <property type="match status" value="1"/>
</dbReference>
<gene>
    <name evidence="3" type="ORF">SAMN04488542_101287</name>
</gene>
<dbReference type="STRING" id="670482.SAMN04488542_101287"/>
<dbReference type="GO" id="GO:0008080">
    <property type="term" value="F:N-acetyltransferase activity"/>
    <property type="evidence" value="ECO:0007669"/>
    <property type="project" value="InterPro"/>
</dbReference>
<dbReference type="PROSITE" id="PS51186">
    <property type="entry name" value="GNAT"/>
    <property type="match status" value="1"/>
</dbReference>
<sequence length="145" mass="16697">MISIREYHSNDLEALTELMADLGYPSEINSMRSRIKAIEENTSYYTFVATLEEQVIGMIGVRLVYYYEADGVHTQITCFVTKKHYRGQGVGKELIRFVESWAKDKGADGLSLTSGIKEDRVDAHEFYKKMGFKINGYRFVKKFRG</sequence>
<accession>A0A1G7EP83</accession>
<dbReference type="RefSeq" id="WP_245742227.1">
    <property type="nucleotide sequence ID" value="NZ_FNBG01000001.1"/>
</dbReference>
<dbReference type="GO" id="GO:0005840">
    <property type="term" value="C:ribosome"/>
    <property type="evidence" value="ECO:0007669"/>
    <property type="project" value="UniProtKB-KW"/>
</dbReference>
<dbReference type="InterPro" id="IPR016181">
    <property type="entry name" value="Acyl_CoA_acyltransferase"/>
</dbReference>
<protein>
    <submittedName>
        <fullName evidence="3">Ribosomal protein S18 acetylase RimI</fullName>
    </submittedName>
</protein>
<evidence type="ECO:0000313" key="3">
    <source>
        <dbReference type="EMBL" id="SDE65488.1"/>
    </source>
</evidence>
<reference evidence="3 4" key="1">
    <citation type="submission" date="2016-10" db="EMBL/GenBank/DDBJ databases">
        <authorList>
            <person name="de Groot N.N."/>
        </authorList>
    </citation>
    <scope>NUCLEOTIDE SEQUENCE [LARGE SCALE GENOMIC DNA]</scope>
    <source>
        <strain evidence="3 4">DSM 28129</strain>
    </source>
</reference>
<dbReference type="Proteomes" id="UP000198972">
    <property type="component" value="Unassembled WGS sequence"/>
</dbReference>
<dbReference type="InterPro" id="IPR000182">
    <property type="entry name" value="GNAT_dom"/>
</dbReference>
<feature type="domain" description="N-acetyltransferase" evidence="2">
    <location>
        <begin position="2"/>
        <end position="145"/>
    </location>
</feature>
<dbReference type="InterPro" id="IPR050769">
    <property type="entry name" value="NAT_camello-type"/>
</dbReference>
<dbReference type="EMBL" id="FNBG01000001">
    <property type="protein sequence ID" value="SDE65488.1"/>
    <property type="molecule type" value="Genomic_DNA"/>
</dbReference>
<keyword evidence="3" id="KW-0687">Ribonucleoprotein</keyword>
<evidence type="ECO:0000313" key="4">
    <source>
        <dbReference type="Proteomes" id="UP000198972"/>
    </source>
</evidence>
<evidence type="ECO:0000256" key="1">
    <source>
        <dbReference type="ARBA" id="ARBA00022679"/>
    </source>
</evidence>
<keyword evidence="1" id="KW-0808">Transferase</keyword>